<feature type="transmembrane region" description="Helical" evidence="1">
    <location>
        <begin position="126"/>
        <end position="147"/>
    </location>
</feature>
<feature type="transmembrane region" description="Helical" evidence="1">
    <location>
        <begin position="194"/>
        <end position="214"/>
    </location>
</feature>
<dbReference type="PANTHER" id="PTHR17068">
    <property type="entry name" value="MYELOID-ASSOCIATED DIFFERENTIATION MARKER MYADM FAMILY MEMBER"/>
    <property type="match status" value="1"/>
</dbReference>
<feature type="transmembrane region" description="Helical" evidence="1">
    <location>
        <begin position="60"/>
        <end position="80"/>
    </location>
</feature>
<sequence length="264" mass="28441">MPVIVLEARDLASPLFLVRTWEVLSGGSTIGLVASLKRPEEDGGPEQDQRSAFRNLSATAAVLGALMSFSASVFFCWIIVDLRSPSPHSVAAAVASGLTVLAYASESYILCVRAGAQRGYMGSAAGLLKLLQLWGSCQLIALVGGGLYDLPSMHVWQRWLSGLAYGLCVLMLLTTLVVLLGDLAGRCPLPFDKFLSGFSLVGVLLYMVTTVISFTKIPHLKQLEQIGNRRSELLITETVVSSITLLAYTVDLAFSIKLLCDRSR</sequence>
<organism evidence="2">
    <name type="scientific">Tetraodon nigroviridis</name>
    <name type="common">Spotted green pufferfish</name>
    <name type="synonym">Chelonodon nigroviridis</name>
    <dbReference type="NCBI Taxonomy" id="99883"/>
    <lineage>
        <taxon>Eukaryota</taxon>
        <taxon>Metazoa</taxon>
        <taxon>Chordata</taxon>
        <taxon>Craniata</taxon>
        <taxon>Vertebrata</taxon>
        <taxon>Euteleostomi</taxon>
        <taxon>Actinopterygii</taxon>
        <taxon>Neopterygii</taxon>
        <taxon>Teleostei</taxon>
        <taxon>Neoteleostei</taxon>
        <taxon>Acanthomorphata</taxon>
        <taxon>Eupercaria</taxon>
        <taxon>Tetraodontiformes</taxon>
        <taxon>Tetradontoidea</taxon>
        <taxon>Tetraodontidae</taxon>
        <taxon>Tetraodon</taxon>
    </lineage>
</organism>
<feature type="transmembrane region" description="Helical" evidence="1">
    <location>
        <begin position="159"/>
        <end position="182"/>
    </location>
</feature>
<dbReference type="EMBL" id="CAAE01010117">
    <property type="protein sequence ID" value="CAF92670.1"/>
    <property type="molecule type" value="Genomic_DNA"/>
</dbReference>
<dbReference type="AlphaFoldDB" id="Q4T362"/>
<evidence type="ECO:0000313" key="2">
    <source>
        <dbReference type="EMBL" id="CAF92670.1"/>
    </source>
</evidence>
<dbReference type="InterPro" id="IPR047123">
    <property type="entry name" value="MYADM-like"/>
</dbReference>
<dbReference type="PANTHER" id="PTHR17068:SF3">
    <property type="entry name" value="MYELOID-ASSOCIATED DIFFERENTIATION MARKER"/>
    <property type="match status" value="1"/>
</dbReference>
<protein>
    <submittedName>
        <fullName evidence="2">Chromosome undetermined SCAF10117, whole genome shotgun sequence</fullName>
    </submittedName>
</protein>
<name>Q4T362_TETNG</name>
<feature type="transmembrane region" description="Helical" evidence="1">
    <location>
        <begin position="234"/>
        <end position="254"/>
    </location>
</feature>
<reference evidence="2" key="1">
    <citation type="journal article" date="2004" name="Nature">
        <title>Genome duplication in the teleost fish Tetraodon nigroviridis reveals the early vertebrate proto-karyotype.</title>
        <authorList>
            <person name="Jaillon O."/>
            <person name="Aury J.-M."/>
            <person name="Brunet F."/>
            <person name="Petit J.-L."/>
            <person name="Stange-Thomann N."/>
            <person name="Mauceli E."/>
            <person name="Bouneau L."/>
            <person name="Fischer C."/>
            <person name="Ozouf-Costaz C."/>
            <person name="Bernot A."/>
            <person name="Nicaud S."/>
            <person name="Jaffe D."/>
            <person name="Fisher S."/>
            <person name="Lutfalla G."/>
            <person name="Dossat C."/>
            <person name="Segurens B."/>
            <person name="Dasilva C."/>
            <person name="Salanoubat M."/>
            <person name="Levy M."/>
            <person name="Boudet N."/>
            <person name="Castellano S."/>
            <person name="Anthouard V."/>
            <person name="Jubin C."/>
            <person name="Castelli V."/>
            <person name="Katinka M."/>
            <person name="Vacherie B."/>
            <person name="Biemont C."/>
            <person name="Skalli Z."/>
            <person name="Cattolico L."/>
            <person name="Poulain J."/>
            <person name="De Berardinis V."/>
            <person name="Cruaud C."/>
            <person name="Duprat S."/>
            <person name="Brottier P."/>
            <person name="Coutanceau J.-P."/>
            <person name="Gouzy J."/>
            <person name="Parra G."/>
            <person name="Lardier G."/>
            <person name="Chapple C."/>
            <person name="McKernan K.J."/>
            <person name="McEwan P."/>
            <person name="Bosak S."/>
            <person name="Kellis M."/>
            <person name="Volff J.-N."/>
            <person name="Guigo R."/>
            <person name="Zody M.C."/>
            <person name="Mesirov J."/>
            <person name="Lindblad-Toh K."/>
            <person name="Birren B."/>
            <person name="Nusbaum C."/>
            <person name="Kahn D."/>
            <person name="Robinson-Rechavi M."/>
            <person name="Laudet V."/>
            <person name="Schachter V."/>
            <person name="Quetier F."/>
            <person name="Saurin W."/>
            <person name="Scarpelli C."/>
            <person name="Wincker P."/>
            <person name="Lander E.S."/>
            <person name="Weissenbach J."/>
            <person name="Roest Crollius H."/>
        </authorList>
    </citation>
    <scope>NUCLEOTIDE SEQUENCE [LARGE SCALE GENOMIC DNA]</scope>
</reference>
<evidence type="ECO:0000256" key="1">
    <source>
        <dbReference type="SAM" id="Phobius"/>
    </source>
</evidence>
<keyword evidence="1" id="KW-0472">Membrane</keyword>
<keyword evidence="1" id="KW-1133">Transmembrane helix</keyword>
<dbReference type="OrthoDB" id="9948609at2759"/>
<gene>
    <name evidence="2" type="ORF">GSTENG00007989001</name>
</gene>
<proteinExistence type="predicted"/>
<feature type="transmembrane region" description="Helical" evidence="1">
    <location>
        <begin position="86"/>
        <end position="105"/>
    </location>
</feature>
<accession>Q4T362</accession>
<dbReference type="KEGG" id="tng:GSTEN00007989G001"/>
<reference evidence="2" key="2">
    <citation type="submission" date="2004-02" db="EMBL/GenBank/DDBJ databases">
        <authorList>
            <consortium name="Genoscope"/>
            <consortium name="Whitehead Institute Centre for Genome Research"/>
        </authorList>
    </citation>
    <scope>NUCLEOTIDE SEQUENCE</scope>
</reference>
<keyword evidence="1" id="KW-0812">Transmembrane</keyword>